<dbReference type="AlphaFoldDB" id="A0AA88AEZ9"/>
<keyword evidence="3" id="KW-1185">Reference proteome</keyword>
<reference evidence="2" key="1">
    <citation type="submission" date="2023-07" db="EMBL/GenBank/DDBJ databases">
        <title>draft genome sequence of fig (Ficus carica).</title>
        <authorList>
            <person name="Takahashi T."/>
            <person name="Nishimura K."/>
        </authorList>
    </citation>
    <scope>NUCLEOTIDE SEQUENCE</scope>
</reference>
<sequence length="52" mass="5632">MPWMSSMDSPSPQEVCDLPGNQGSPMMRMRMDGVGSQFSSGDLGDGRRQLSP</sequence>
<gene>
    <name evidence="2" type="ORF">TIFTF001_021040</name>
</gene>
<evidence type="ECO:0000313" key="3">
    <source>
        <dbReference type="Proteomes" id="UP001187192"/>
    </source>
</evidence>
<name>A0AA88AEZ9_FICCA</name>
<proteinExistence type="predicted"/>
<comment type="caution">
    <text evidence="2">The sequence shown here is derived from an EMBL/GenBank/DDBJ whole genome shotgun (WGS) entry which is preliminary data.</text>
</comment>
<feature type="compositionally biased region" description="Low complexity" evidence="1">
    <location>
        <begin position="1"/>
        <end position="12"/>
    </location>
</feature>
<protein>
    <submittedName>
        <fullName evidence="2">Uncharacterized protein</fullName>
    </submittedName>
</protein>
<dbReference type="Proteomes" id="UP001187192">
    <property type="component" value="Unassembled WGS sequence"/>
</dbReference>
<dbReference type="EMBL" id="BTGU01000039">
    <property type="protein sequence ID" value="GMN51887.1"/>
    <property type="molecule type" value="Genomic_DNA"/>
</dbReference>
<evidence type="ECO:0000256" key="1">
    <source>
        <dbReference type="SAM" id="MobiDB-lite"/>
    </source>
</evidence>
<organism evidence="2 3">
    <name type="scientific">Ficus carica</name>
    <name type="common">Common fig</name>
    <dbReference type="NCBI Taxonomy" id="3494"/>
    <lineage>
        <taxon>Eukaryota</taxon>
        <taxon>Viridiplantae</taxon>
        <taxon>Streptophyta</taxon>
        <taxon>Embryophyta</taxon>
        <taxon>Tracheophyta</taxon>
        <taxon>Spermatophyta</taxon>
        <taxon>Magnoliopsida</taxon>
        <taxon>eudicotyledons</taxon>
        <taxon>Gunneridae</taxon>
        <taxon>Pentapetalae</taxon>
        <taxon>rosids</taxon>
        <taxon>fabids</taxon>
        <taxon>Rosales</taxon>
        <taxon>Moraceae</taxon>
        <taxon>Ficeae</taxon>
        <taxon>Ficus</taxon>
    </lineage>
</organism>
<feature type="region of interest" description="Disordered" evidence="1">
    <location>
        <begin position="1"/>
        <end position="52"/>
    </location>
</feature>
<accession>A0AA88AEZ9</accession>
<evidence type="ECO:0000313" key="2">
    <source>
        <dbReference type="EMBL" id="GMN51887.1"/>
    </source>
</evidence>